<dbReference type="EMBL" id="UZAH01005328">
    <property type="protein sequence ID" value="VDO29011.1"/>
    <property type="molecule type" value="Genomic_DNA"/>
</dbReference>
<dbReference type="WBParaSite" id="HPBE_0000287701-mRNA-1">
    <property type="protein sequence ID" value="HPBE_0000287701-mRNA-1"/>
    <property type="gene ID" value="HPBE_0000287701"/>
</dbReference>
<proteinExistence type="predicted"/>
<evidence type="ECO:0000313" key="3">
    <source>
        <dbReference type="Proteomes" id="UP000050761"/>
    </source>
</evidence>
<dbReference type="Proteomes" id="UP000050761">
    <property type="component" value="Unassembled WGS sequence"/>
</dbReference>
<dbReference type="AlphaFoldDB" id="A0A183F9N5"/>
<keyword evidence="3" id="KW-1185">Reference proteome</keyword>
<evidence type="ECO:0000313" key="4">
    <source>
        <dbReference type="WBParaSite" id="HPBE_0000287701-mRNA-1"/>
    </source>
</evidence>
<feature type="region of interest" description="Disordered" evidence="1">
    <location>
        <begin position="23"/>
        <end position="58"/>
    </location>
</feature>
<protein>
    <submittedName>
        <fullName evidence="2 4">Uncharacterized protein</fullName>
    </submittedName>
</protein>
<accession>A0A3P7U462</accession>
<gene>
    <name evidence="2" type="ORF">HPBE_LOCUS2878</name>
</gene>
<sequence>MGAPIWAGFEGCIGRSDPKCHPSPFIRVEEGGDKSVQCPRDATNADDPKQPELAQPSDDGELTFAAEERSSSFFWAATKTMAK</sequence>
<evidence type="ECO:0000313" key="2">
    <source>
        <dbReference type="EMBL" id="VDO29011.1"/>
    </source>
</evidence>
<evidence type="ECO:0000256" key="1">
    <source>
        <dbReference type="SAM" id="MobiDB-lite"/>
    </source>
</evidence>
<reference evidence="4" key="2">
    <citation type="submission" date="2019-09" db="UniProtKB">
        <authorList>
            <consortium name="WormBaseParasite"/>
        </authorList>
    </citation>
    <scope>IDENTIFICATION</scope>
</reference>
<accession>A0A183F9N5</accession>
<organism evidence="3 4">
    <name type="scientific">Heligmosomoides polygyrus</name>
    <name type="common">Parasitic roundworm</name>
    <dbReference type="NCBI Taxonomy" id="6339"/>
    <lineage>
        <taxon>Eukaryota</taxon>
        <taxon>Metazoa</taxon>
        <taxon>Ecdysozoa</taxon>
        <taxon>Nematoda</taxon>
        <taxon>Chromadorea</taxon>
        <taxon>Rhabditida</taxon>
        <taxon>Rhabditina</taxon>
        <taxon>Rhabditomorpha</taxon>
        <taxon>Strongyloidea</taxon>
        <taxon>Heligmosomidae</taxon>
        <taxon>Heligmosomoides</taxon>
    </lineage>
</organism>
<reference evidence="2 3" key="1">
    <citation type="submission" date="2018-11" db="EMBL/GenBank/DDBJ databases">
        <authorList>
            <consortium name="Pathogen Informatics"/>
        </authorList>
    </citation>
    <scope>NUCLEOTIDE SEQUENCE [LARGE SCALE GENOMIC DNA]</scope>
</reference>
<name>A0A183F9N5_HELPZ</name>